<feature type="transmembrane region" description="Helical" evidence="1">
    <location>
        <begin position="7"/>
        <end position="28"/>
    </location>
</feature>
<evidence type="ECO:0000313" key="3">
    <source>
        <dbReference type="Proteomes" id="UP000069241"/>
    </source>
</evidence>
<feature type="transmembrane region" description="Helical" evidence="1">
    <location>
        <begin position="34"/>
        <end position="51"/>
    </location>
</feature>
<accession>A0A120KML4</accession>
<gene>
    <name evidence="2" type="ORF">AXF13_06035</name>
</gene>
<keyword evidence="3" id="KW-1185">Reference proteome</keyword>
<protein>
    <submittedName>
        <fullName evidence="2">Uncharacterized protein</fullName>
    </submittedName>
</protein>
<feature type="transmembrane region" description="Helical" evidence="1">
    <location>
        <begin position="146"/>
        <end position="164"/>
    </location>
</feature>
<dbReference type="EMBL" id="CP014229">
    <property type="protein sequence ID" value="AMD91520.1"/>
    <property type="molecule type" value="Genomic_DNA"/>
</dbReference>
<name>A0A120KML4_9BACT</name>
<keyword evidence="1" id="KW-0472">Membrane</keyword>
<keyword evidence="1" id="KW-0812">Transmembrane</keyword>
<evidence type="ECO:0000313" key="2">
    <source>
        <dbReference type="EMBL" id="AMD91520.1"/>
    </source>
</evidence>
<feature type="transmembrane region" description="Helical" evidence="1">
    <location>
        <begin position="120"/>
        <end position="139"/>
    </location>
</feature>
<organism evidence="2 3">
    <name type="scientific">Desulfovibrio fairfieldensis</name>
    <dbReference type="NCBI Taxonomy" id="44742"/>
    <lineage>
        <taxon>Bacteria</taxon>
        <taxon>Pseudomonadati</taxon>
        <taxon>Thermodesulfobacteriota</taxon>
        <taxon>Desulfovibrionia</taxon>
        <taxon>Desulfovibrionales</taxon>
        <taxon>Desulfovibrionaceae</taxon>
        <taxon>Desulfovibrio</taxon>
    </lineage>
</organism>
<proteinExistence type="predicted"/>
<dbReference type="KEGG" id="dfi:AXF13_06035"/>
<dbReference type="AlphaFoldDB" id="A0A120KML4"/>
<dbReference type="STRING" id="44742.AXF13_06035"/>
<feature type="transmembrane region" description="Helical" evidence="1">
    <location>
        <begin position="95"/>
        <end position="114"/>
    </location>
</feature>
<dbReference type="Proteomes" id="UP000069241">
    <property type="component" value="Chromosome"/>
</dbReference>
<evidence type="ECO:0000256" key="1">
    <source>
        <dbReference type="SAM" id="Phobius"/>
    </source>
</evidence>
<sequence>MLELGSVVPPFGSLSFLLLFPLASHFGLNRPGPLLLPLILVILAAYLGGFMERSLRIHENYLVDRVEAWCAGDCFALTPGQAVLHVVLLRAFWQFMLYVVCYALLFCLIAVLSARQALPQLSILSWPMLYGAALMGAVLSLRTRRAYMVLACSLGALALLIWAGQKSLP</sequence>
<keyword evidence="1" id="KW-1133">Transmembrane helix</keyword>
<reference evidence="3" key="1">
    <citation type="submission" date="2016-02" db="EMBL/GenBank/DDBJ databases">
        <authorList>
            <person name="Holder M.E."/>
            <person name="Ajami N.J."/>
            <person name="Petrosino J.F."/>
        </authorList>
    </citation>
    <scope>NUCLEOTIDE SEQUENCE [LARGE SCALE GENOMIC DNA]</scope>
    <source>
        <strain evidence="3">CCUG 45958</strain>
    </source>
</reference>
<dbReference type="RefSeq" id="WP_062254747.1">
    <property type="nucleotide sequence ID" value="NZ_CP014229.1"/>
</dbReference>